<keyword evidence="1" id="KW-0433">Leucine-rich repeat</keyword>
<dbReference type="SUPFAM" id="SSF52058">
    <property type="entry name" value="L domain-like"/>
    <property type="match status" value="3"/>
</dbReference>
<dbReference type="InterPro" id="IPR003591">
    <property type="entry name" value="Leu-rich_rpt_typical-subtyp"/>
</dbReference>
<reference evidence="4 5" key="2">
    <citation type="submission" date="2021-05" db="EMBL/GenBank/DDBJ databases">
        <title>Ecology and evolution of chlamydial symbionts of arthropods.</title>
        <authorList>
            <person name="Halter T."/>
            <person name="Sixt B.S."/>
            <person name="Toenshoff E.R."/>
            <person name="Koestlbacher S."/>
            <person name="Schulz F."/>
            <person name="Kostanjsek R."/>
            <person name="Collingro A."/>
            <person name="Hendrickx F."/>
            <person name="Horn M."/>
        </authorList>
    </citation>
    <scope>NUCLEOTIDE SEQUENCE [LARGE SCALE GENOMIC DNA]</scope>
    <source>
        <strain evidence="4 5">15C</strain>
    </source>
</reference>
<dbReference type="Proteomes" id="UP000822862">
    <property type="component" value="Chromosome"/>
</dbReference>
<dbReference type="InterPro" id="IPR050715">
    <property type="entry name" value="LRR-SigEffector_domain"/>
</dbReference>
<gene>
    <name evidence="4" type="ORF">RHAB15C_0000584</name>
</gene>
<sequence length="1036" mass="119716">MFTSSVNSIVQFTQQLFSMGQTTLESVDQVALEEHFTEKLNQWVKDPLLEVKNQVEEQREFLEHTNVDQCRLAFSNLDLISLSDTFDFELVQRKLEDLDLSHKCFAKTPKSFKKLKKLAKLNFRHNRLVMKTKPVEKFYLRRNRLVMKTKPVEKFYLRRNRLVMKTKPVEKFYLRRNRLVMKTKPVEKLYLRRNRLVMKTKLVEKLSETDSKLFLAWRVSKKTIDRRLLVKQLSLWVKESSRKKQQHQNKALDQKYLNRRETSDRILAFFESDRRSSCLYLSRLGLASLPNIFHFNPFQHSLKGLDLSHNNLEDLPESLGNLQALTILDLSYNNLRFLPESFTELCALAKLNLSHNNLKYLSEFFGNLQALTILDLSYNNLRFLPESFTELCVLEGLNLSDNYLISLPEPLGDLQALTKLFLRVNRLVDLPESFGKLEALAMLDLGCNRLRRLPKSFANLQALEKLSLSSNQFTHLPESLGNLSALVDLRLRNNQFTELPNSFVNLQALKDLHLGCNRNLSAFPTQLMEQMPHTNVIGFDYGIVSKINLEIDESSFKEIIDQWVKREANLEAGYKLIEFFSTQAPTGEDKLVLSNLNLTSLPDIFHLKPFQSNLRRLVLNANKLTKLPESIGELQNLKKLVLTNNQLDKLPESFKRLQALRRLDLDTNCFTSFPGCLNNLPGLQSLDLSGNNLISLRKINPDNLKALVRLDLSYNFTLFDLPMRILQLSSNCTVDLTGCSLSQRALRRICAQIVEPGYVGPQISFSLNEPSRSQIEEKSVEESLRDLHEKADRSITIFPSNKEGLKLRPWLNRLSSMIDYQREGGIQRTLANKAIEYLELAQVNSVFHDSFYEIIEDASGTCGDRMSLSVLYLGIAYQLTTIDIEDMKTLSNFLLKGPWTLEMLGKIARDKIDSLRFFDEIEVYLGYPIKLKQELEIPIDVEEMLYFGFSALTDEDLREAKDFVLSQREDEVLCFEFLINHDTWKKALESKYPKEFQLAKVNKNAALEAGDGYDCYEAAKEEFNRILVDLTKMALS</sequence>
<dbReference type="Gene3D" id="3.80.10.10">
    <property type="entry name" value="Ribonuclease Inhibitor"/>
    <property type="match status" value="4"/>
</dbReference>
<dbReference type="RefSeq" id="WP_220716077.1">
    <property type="nucleotide sequence ID" value="NZ_CP075585.1"/>
</dbReference>
<dbReference type="PRINTS" id="PR00019">
    <property type="entry name" value="LEURICHRPT"/>
</dbReference>
<accession>A0ABX8Z3Q9</accession>
<dbReference type="SMART" id="SM00364">
    <property type="entry name" value="LRR_BAC"/>
    <property type="match status" value="14"/>
</dbReference>
<name>A0ABX8Z3Q9_9BACT</name>
<dbReference type="PANTHER" id="PTHR45752:SF195">
    <property type="entry name" value="LEUCINE-RICH REPEAT (LRR) FAMILY PROTEIN-RELATED"/>
    <property type="match status" value="1"/>
</dbReference>
<dbReference type="Pfam" id="PF13855">
    <property type="entry name" value="LRR_8"/>
    <property type="match status" value="4"/>
</dbReference>
<protein>
    <submittedName>
        <fullName evidence="4">Leucine rich repeat</fullName>
    </submittedName>
</protein>
<dbReference type="EMBL" id="CP075585">
    <property type="protein sequence ID" value="QZA58706.1"/>
    <property type="molecule type" value="Genomic_DNA"/>
</dbReference>
<feature type="domain" description="NEL" evidence="3">
    <location>
        <begin position="766"/>
        <end position="1036"/>
    </location>
</feature>
<organism evidence="4 5">
    <name type="scientific">Candidatus Rhabdochlamydia porcellionis</name>
    <dbReference type="NCBI Taxonomy" id="225148"/>
    <lineage>
        <taxon>Bacteria</taxon>
        <taxon>Pseudomonadati</taxon>
        <taxon>Chlamydiota</taxon>
        <taxon>Chlamydiia</taxon>
        <taxon>Parachlamydiales</taxon>
        <taxon>Candidatus Rhabdochlamydiaceae</taxon>
        <taxon>Candidatus Rhabdochlamydia</taxon>
    </lineage>
</organism>
<dbReference type="InterPro" id="IPR032675">
    <property type="entry name" value="LRR_dom_sf"/>
</dbReference>
<dbReference type="Pfam" id="PF14496">
    <property type="entry name" value="NEL"/>
    <property type="match status" value="1"/>
</dbReference>
<evidence type="ECO:0000256" key="2">
    <source>
        <dbReference type="ARBA" id="ARBA00022737"/>
    </source>
</evidence>
<evidence type="ECO:0000256" key="1">
    <source>
        <dbReference type="ARBA" id="ARBA00022614"/>
    </source>
</evidence>
<evidence type="ECO:0000313" key="5">
    <source>
        <dbReference type="Proteomes" id="UP000822862"/>
    </source>
</evidence>
<dbReference type="PROSITE" id="PS51450">
    <property type="entry name" value="LRR"/>
    <property type="match status" value="6"/>
</dbReference>
<reference evidence="4 5" key="1">
    <citation type="submission" date="2020-01" db="EMBL/GenBank/DDBJ databases">
        <authorList>
            <person name="Sixt B."/>
            <person name="Schulz F."/>
            <person name="Kostanjsek R."/>
            <person name="Koestlbacher S."/>
            <person name="Collingro A."/>
            <person name="Toenshoff E."/>
            <person name="Horn M."/>
        </authorList>
    </citation>
    <scope>NUCLEOTIDE SEQUENCE [LARGE SCALE GENOMIC DNA]</scope>
    <source>
        <strain evidence="4 5">15C</strain>
    </source>
</reference>
<proteinExistence type="predicted"/>
<keyword evidence="5" id="KW-1185">Reference proteome</keyword>
<dbReference type="SMART" id="SM00369">
    <property type="entry name" value="LRR_TYP"/>
    <property type="match status" value="13"/>
</dbReference>
<keyword evidence="2" id="KW-0677">Repeat</keyword>
<evidence type="ECO:0000259" key="3">
    <source>
        <dbReference type="PROSITE" id="PS52053"/>
    </source>
</evidence>
<dbReference type="PANTHER" id="PTHR45752">
    <property type="entry name" value="LEUCINE-RICH REPEAT-CONTAINING"/>
    <property type="match status" value="1"/>
</dbReference>
<dbReference type="InterPro" id="IPR029487">
    <property type="entry name" value="NEL_dom"/>
</dbReference>
<dbReference type="PROSITE" id="PS52053">
    <property type="entry name" value="NEL"/>
    <property type="match status" value="1"/>
</dbReference>
<dbReference type="InterPro" id="IPR001611">
    <property type="entry name" value="Leu-rich_rpt"/>
</dbReference>
<dbReference type="Gene3D" id="1.20.58.360">
    <property type="entry name" value="Shigella T3SS effector IpaH defines"/>
    <property type="match status" value="1"/>
</dbReference>
<evidence type="ECO:0000313" key="4">
    <source>
        <dbReference type="EMBL" id="QZA58706.1"/>
    </source>
</evidence>